<dbReference type="Gene3D" id="3.40.630.30">
    <property type="match status" value="1"/>
</dbReference>
<reference evidence="5" key="1">
    <citation type="journal article" date="2019" name="Int. J. Syst. Evol. Microbiol.">
        <title>The Global Catalogue of Microorganisms (GCM) 10K type strain sequencing project: providing services to taxonomists for standard genome sequencing and annotation.</title>
        <authorList>
            <consortium name="The Broad Institute Genomics Platform"/>
            <consortium name="The Broad Institute Genome Sequencing Center for Infectious Disease"/>
            <person name="Wu L."/>
            <person name="Ma J."/>
        </authorList>
    </citation>
    <scope>NUCLEOTIDE SEQUENCE [LARGE SCALE GENOMIC DNA]</scope>
    <source>
        <strain evidence="5">CGMCC 4.7093</strain>
    </source>
</reference>
<organism evidence="4 5">
    <name type="scientific">Actinomycetospora atypica</name>
    <dbReference type="NCBI Taxonomy" id="1290095"/>
    <lineage>
        <taxon>Bacteria</taxon>
        <taxon>Bacillati</taxon>
        <taxon>Actinomycetota</taxon>
        <taxon>Actinomycetes</taxon>
        <taxon>Pseudonocardiales</taxon>
        <taxon>Pseudonocardiaceae</taxon>
        <taxon>Actinomycetospora</taxon>
    </lineage>
</organism>
<feature type="domain" description="N-acetyltransferase" evidence="3">
    <location>
        <begin position="11"/>
        <end position="151"/>
    </location>
</feature>
<dbReference type="SUPFAM" id="SSF55729">
    <property type="entry name" value="Acyl-CoA N-acyltransferases (Nat)"/>
    <property type="match status" value="1"/>
</dbReference>
<dbReference type="RefSeq" id="WP_378038951.1">
    <property type="nucleotide sequence ID" value="NZ_JBHSIV010000041.1"/>
</dbReference>
<evidence type="ECO:0000259" key="3">
    <source>
        <dbReference type="PROSITE" id="PS51186"/>
    </source>
</evidence>
<gene>
    <name evidence="4" type="ORF">ACFPBZ_25640</name>
</gene>
<dbReference type="InterPro" id="IPR000182">
    <property type="entry name" value="GNAT_dom"/>
</dbReference>
<dbReference type="Proteomes" id="UP001595947">
    <property type="component" value="Unassembled WGS sequence"/>
</dbReference>
<sequence length="151" mass="16691">MRIVVDDLSGPEIARFLTEHLAHMREVSPPGSVHALDLDALRRPDVTFWSVYDADELVGCAALKRHDATHGEIKSMRTHPGRRRSGVGALLLEHVLAAAKAMNLTRLSLETGATDHFAPARALYARYGFEPCGPFADYTDDPHSVYLTRTL</sequence>
<accession>A0ABV9YWE5</accession>
<proteinExistence type="predicted"/>
<dbReference type="PANTHER" id="PTHR43877:SF5">
    <property type="entry name" value="BLL8307 PROTEIN"/>
    <property type="match status" value="1"/>
</dbReference>
<dbReference type="InterPro" id="IPR050832">
    <property type="entry name" value="Bact_Acetyltransf"/>
</dbReference>
<name>A0ABV9YWE5_9PSEU</name>
<dbReference type="PROSITE" id="PS51186">
    <property type="entry name" value="GNAT"/>
    <property type="match status" value="1"/>
</dbReference>
<evidence type="ECO:0000313" key="5">
    <source>
        <dbReference type="Proteomes" id="UP001595947"/>
    </source>
</evidence>
<evidence type="ECO:0000256" key="1">
    <source>
        <dbReference type="ARBA" id="ARBA00022679"/>
    </source>
</evidence>
<keyword evidence="5" id="KW-1185">Reference proteome</keyword>
<dbReference type="EC" id="2.3.-.-" evidence="4"/>
<keyword evidence="1 4" id="KW-0808">Transferase</keyword>
<dbReference type="EMBL" id="JBHSIV010000041">
    <property type="protein sequence ID" value="MFC5065624.1"/>
    <property type="molecule type" value="Genomic_DNA"/>
</dbReference>
<evidence type="ECO:0000256" key="2">
    <source>
        <dbReference type="ARBA" id="ARBA00023315"/>
    </source>
</evidence>
<dbReference type="InterPro" id="IPR016181">
    <property type="entry name" value="Acyl_CoA_acyltransferase"/>
</dbReference>
<keyword evidence="2 4" id="KW-0012">Acyltransferase</keyword>
<dbReference type="Pfam" id="PF00583">
    <property type="entry name" value="Acetyltransf_1"/>
    <property type="match status" value="1"/>
</dbReference>
<evidence type="ECO:0000313" key="4">
    <source>
        <dbReference type="EMBL" id="MFC5065624.1"/>
    </source>
</evidence>
<dbReference type="GO" id="GO:0016746">
    <property type="term" value="F:acyltransferase activity"/>
    <property type="evidence" value="ECO:0007669"/>
    <property type="project" value="UniProtKB-KW"/>
</dbReference>
<comment type="caution">
    <text evidence="4">The sequence shown here is derived from an EMBL/GenBank/DDBJ whole genome shotgun (WGS) entry which is preliminary data.</text>
</comment>
<dbReference type="CDD" id="cd04301">
    <property type="entry name" value="NAT_SF"/>
    <property type="match status" value="1"/>
</dbReference>
<dbReference type="PANTHER" id="PTHR43877">
    <property type="entry name" value="AMINOALKYLPHOSPHONATE N-ACETYLTRANSFERASE-RELATED-RELATED"/>
    <property type="match status" value="1"/>
</dbReference>
<protein>
    <submittedName>
        <fullName evidence="4">GNAT family N-acetyltransferase</fullName>
        <ecNumber evidence="4">2.3.-.-</ecNumber>
    </submittedName>
</protein>